<comment type="subcellular location">
    <subcellularLocation>
        <location evidence="1">Nucleus</location>
    </subcellularLocation>
</comment>
<dbReference type="Pfam" id="PF23082">
    <property type="entry name" value="Myb_DNA-binding_2"/>
    <property type="match status" value="1"/>
</dbReference>
<dbReference type="InterPro" id="IPR017884">
    <property type="entry name" value="SANT_dom"/>
</dbReference>
<keyword evidence="8" id="KW-1185">Reference proteome</keyword>
<dbReference type="GO" id="GO:0005634">
    <property type="term" value="C:nucleus"/>
    <property type="evidence" value="ECO:0007669"/>
    <property type="project" value="UniProtKB-SubCell"/>
</dbReference>
<dbReference type="PANTHER" id="PTHR43952">
    <property type="entry name" value="MYB FAMILY TRANSCRIPTION FACTOR-RELATED"/>
    <property type="match status" value="1"/>
</dbReference>
<evidence type="ECO:0000256" key="1">
    <source>
        <dbReference type="ARBA" id="ARBA00004123"/>
    </source>
</evidence>
<evidence type="ECO:0000313" key="8">
    <source>
        <dbReference type="Proteomes" id="UP000636709"/>
    </source>
</evidence>
<dbReference type="InterPro" id="IPR001005">
    <property type="entry name" value="SANT/Myb"/>
</dbReference>
<evidence type="ECO:0000256" key="3">
    <source>
        <dbReference type="ARBA" id="ARBA00023163"/>
    </source>
</evidence>
<dbReference type="InterPro" id="IPR009057">
    <property type="entry name" value="Homeodomain-like_sf"/>
</dbReference>
<evidence type="ECO:0000256" key="4">
    <source>
        <dbReference type="ARBA" id="ARBA00023242"/>
    </source>
</evidence>
<dbReference type="PANTHER" id="PTHR43952:SF85">
    <property type="entry name" value="OS05G0579600 PROTEIN"/>
    <property type="match status" value="1"/>
</dbReference>
<organism evidence="7 8">
    <name type="scientific">Digitaria exilis</name>
    <dbReference type="NCBI Taxonomy" id="1010633"/>
    <lineage>
        <taxon>Eukaryota</taxon>
        <taxon>Viridiplantae</taxon>
        <taxon>Streptophyta</taxon>
        <taxon>Embryophyta</taxon>
        <taxon>Tracheophyta</taxon>
        <taxon>Spermatophyta</taxon>
        <taxon>Magnoliopsida</taxon>
        <taxon>Liliopsida</taxon>
        <taxon>Poales</taxon>
        <taxon>Poaceae</taxon>
        <taxon>PACMAD clade</taxon>
        <taxon>Panicoideae</taxon>
        <taxon>Panicodae</taxon>
        <taxon>Paniceae</taxon>
        <taxon>Anthephorinae</taxon>
        <taxon>Digitaria</taxon>
    </lineage>
</organism>
<dbReference type="InterPro" id="IPR044636">
    <property type="entry name" value="RADIALIS-like"/>
</dbReference>
<dbReference type="AlphaFoldDB" id="A0A835BVF8"/>
<keyword evidence="2" id="KW-0805">Transcription regulation</keyword>
<dbReference type="Proteomes" id="UP000636709">
    <property type="component" value="Unassembled WGS sequence"/>
</dbReference>
<dbReference type="GO" id="GO:0003700">
    <property type="term" value="F:DNA-binding transcription factor activity"/>
    <property type="evidence" value="ECO:0007669"/>
    <property type="project" value="InterPro"/>
</dbReference>
<gene>
    <name evidence="7" type="ORF">HU200_026376</name>
</gene>
<sequence length="153" mass="17248">MASMSMTSGSVRAQWTQKQNKLFEQALAVYDKDTPDRWHNIARAVGGKSADEVRRYYELLEEDVSRIESGKVPFPAYRCPTGGPGALRYEADRYAAARNGELLAHRRFISFHQLLYLKFVRLVSLSALENSYTQAEASEDLGELLLLLLMVGS</sequence>
<protein>
    <submittedName>
        <fullName evidence="7">Uncharacterized protein</fullName>
    </submittedName>
</protein>
<proteinExistence type="predicted"/>
<dbReference type="PROSITE" id="PS50090">
    <property type="entry name" value="MYB_LIKE"/>
    <property type="match status" value="1"/>
</dbReference>
<accession>A0A835BVF8</accession>
<dbReference type="CDD" id="cd00167">
    <property type="entry name" value="SANT"/>
    <property type="match status" value="1"/>
</dbReference>
<dbReference type="Gene3D" id="1.10.10.60">
    <property type="entry name" value="Homeodomain-like"/>
    <property type="match status" value="1"/>
</dbReference>
<dbReference type="FunFam" id="1.10.10.60:FF:000154">
    <property type="entry name" value="Transcription factor SRM1"/>
    <property type="match status" value="1"/>
</dbReference>
<dbReference type="OrthoDB" id="118550at2759"/>
<reference evidence="7" key="1">
    <citation type="submission" date="2020-07" db="EMBL/GenBank/DDBJ databases">
        <title>Genome sequence and genetic diversity analysis of an under-domesticated orphan crop, white fonio (Digitaria exilis).</title>
        <authorList>
            <person name="Bennetzen J.L."/>
            <person name="Chen S."/>
            <person name="Ma X."/>
            <person name="Wang X."/>
            <person name="Yssel A.E.J."/>
            <person name="Chaluvadi S.R."/>
            <person name="Johnson M."/>
            <person name="Gangashetty P."/>
            <person name="Hamidou F."/>
            <person name="Sanogo M.D."/>
            <person name="Zwaenepoel A."/>
            <person name="Wallace J."/>
            <person name="Van De Peer Y."/>
            <person name="Van Deynze A."/>
        </authorList>
    </citation>
    <scope>NUCLEOTIDE SEQUENCE</scope>
    <source>
        <tissue evidence="7">Leaves</tissue>
    </source>
</reference>
<evidence type="ECO:0000313" key="7">
    <source>
        <dbReference type="EMBL" id="KAF8716366.1"/>
    </source>
</evidence>
<name>A0A835BVF8_9POAL</name>
<keyword evidence="4" id="KW-0539">Nucleus</keyword>
<evidence type="ECO:0000259" key="5">
    <source>
        <dbReference type="PROSITE" id="PS50090"/>
    </source>
</evidence>
<dbReference type="PROSITE" id="PS51293">
    <property type="entry name" value="SANT"/>
    <property type="match status" value="1"/>
</dbReference>
<dbReference type="EMBL" id="JACEFO010001726">
    <property type="protein sequence ID" value="KAF8716366.1"/>
    <property type="molecule type" value="Genomic_DNA"/>
</dbReference>
<feature type="domain" description="Myb-like" evidence="5">
    <location>
        <begin position="7"/>
        <end position="61"/>
    </location>
</feature>
<comment type="caution">
    <text evidence="7">The sequence shown here is derived from an EMBL/GenBank/DDBJ whole genome shotgun (WGS) entry which is preliminary data.</text>
</comment>
<feature type="domain" description="SANT" evidence="6">
    <location>
        <begin position="10"/>
        <end position="65"/>
    </location>
</feature>
<keyword evidence="3" id="KW-0804">Transcription</keyword>
<evidence type="ECO:0000259" key="6">
    <source>
        <dbReference type="PROSITE" id="PS51293"/>
    </source>
</evidence>
<evidence type="ECO:0000256" key="2">
    <source>
        <dbReference type="ARBA" id="ARBA00023015"/>
    </source>
</evidence>
<dbReference type="SUPFAM" id="SSF46689">
    <property type="entry name" value="Homeodomain-like"/>
    <property type="match status" value="1"/>
</dbReference>
<dbReference type="SMART" id="SM00717">
    <property type="entry name" value="SANT"/>
    <property type="match status" value="1"/>
</dbReference>